<evidence type="ECO:0000313" key="2">
    <source>
        <dbReference type="EMBL" id="CAE7257940.1"/>
    </source>
</evidence>
<dbReference type="Proteomes" id="UP000604046">
    <property type="component" value="Unassembled WGS sequence"/>
</dbReference>
<reference evidence="2" key="1">
    <citation type="submission" date="2021-02" db="EMBL/GenBank/DDBJ databases">
        <authorList>
            <person name="Dougan E. K."/>
            <person name="Rhodes N."/>
            <person name="Thang M."/>
            <person name="Chan C."/>
        </authorList>
    </citation>
    <scope>NUCLEOTIDE SEQUENCE</scope>
</reference>
<dbReference type="InterPro" id="IPR036866">
    <property type="entry name" value="RibonucZ/Hydroxyglut_hydro"/>
</dbReference>
<sequence>MCTGAEEKPRKISTWWLPGGFRIVHSHACREELRAYLFLFMEAAPTCSQLRSLAFSNGLWSDAAFWKAYAGVCLKEHWREANAAILRERFRVWLFHLEGEWEKDFAEVIEQDEFMSGLMPADRGPRTDQFVQLVCSLLSRYNPKQLDERWAAESCLSKVEQRTDVFADDQACELEVAGKVHAGAALGGTLQDVRAIGLFVQASWICIVEGPGAWKMNTLYLHLGVQRCSHAWQCLHGSWPLNSNISLRSLAPRFHLRAFGRSGIHGAEAEGGKEQKKTESLGSQYPGHGREQVEKNLQTPDKLIACALETGANARVPDDLVPRFTGKVSVALFPEPTVVKLLALLRINRPIYASCTSWLAQLSAVLRALRLPYSSEQGWDLTSMLGSMLDSFDSCACLRGLRACAGCARQASGPGIIFSGTGSSCAQPMIRCAIGGEGAVPGCQSCEVALRYGRSNPNWRNNVGLIVRWEQPDGQVKHVQIDCGKTYRESVLSVYKAHQVLSLDAVLLTHDHADAILGFLAKGFGNCLDDLRQVQPFDPVKRQVMGPPIRCFCDRRTLLHCRRAFPYLFPKPEKVLGLVQAFCQCNSDCNGDCGPEQMSDGPNQPQKLTRFVASMQWQEIPEDTSPFSVDGFPFHALPVLHGADYTCFGYGFGPRGSRVVYISDYTALLPKTEALLDRWSQQPART</sequence>
<dbReference type="EMBL" id="CAJNDS010001402">
    <property type="protein sequence ID" value="CAE7257940.1"/>
    <property type="molecule type" value="Genomic_DNA"/>
</dbReference>
<gene>
    <name evidence="2" type="ORF">SNAT2548_LOCUS13361</name>
</gene>
<organism evidence="2 3">
    <name type="scientific">Symbiodinium natans</name>
    <dbReference type="NCBI Taxonomy" id="878477"/>
    <lineage>
        <taxon>Eukaryota</taxon>
        <taxon>Sar</taxon>
        <taxon>Alveolata</taxon>
        <taxon>Dinophyceae</taxon>
        <taxon>Suessiales</taxon>
        <taxon>Symbiodiniaceae</taxon>
        <taxon>Symbiodinium</taxon>
    </lineage>
</organism>
<keyword evidence="3" id="KW-1185">Reference proteome</keyword>
<dbReference type="AlphaFoldDB" id="A0A812M721"/>
<dbReference type="PANTHER" id="PTHR42663">
    <property type="entry name" value="HYDROLASE C777.06C-RELATED-RELATED"/>
    <property type="match status" value="1"/>
</dbReference>
<proteinExistence type="predicted"/>
<dbReference type="SUPFAM" id="SSF56281">
    <property type="entry name" value="Metallo-hydrolase/oxidoreductase"/>
    <property type="match status" value="1"/>
</dbReference>
<evidence type="ECO:0000313" key="3">
    <source>
        <dbReference type="Proteomes" id="UP000604046"/>
    </source>
</evidence>
<evidence type="ECO:0000256" key="1">
    <source>
        <dbReference type="SAM" id="MobiDB-lite"/>
    </source>
</evidence>
<accession>A0A812M721</accession>
<dbReference type="Gene3D" id="3.60.15.10">
    <property type="entry name" value="Ribonuclease Z/Hydroxyacylglutathione hydrolase-like"/>
    <property type="match status" value="1"/>
</dbReference>
<comment type="caution">
    <text evidence="2">The sequence shown here is derived from an EMBL/GenBank/DDBJ whole genome shotgun (WGS) entry which is preliminary data.</text>
</comment>
<feature type="region of interest" description="Disordered" evidence="1">
    <location>
        <begin position="267"/>
        <end position="289"/>
    </location>
</feature>
<evidence type="ECO:0008006" key="4">
    <source>
        <dbReference type="Google" id="ProtNLM"/>
    </source>
</evidence>
<protein>
    <recommendedName>
        <fullName evidence="4">Metallo-beta-lactamase domain-containing protein</fullName>
    </recommendedName>
</protein>
<feature type="compositionally biased region" description="Basic and acidic residues" evidence="1">
    <location>
        <begin position="267"/>
        <end position="279"/>
    </location>
</feature>
<name>A0A812M721_9DINO</name>
<dbReference type="PANTHER" id="PTHR42663:SF6">
    <property type="entry name" value="HYDROLASE C777.06C-RELATED"/>
    <property type="match status" value="1"/>
</dbReference>
<dbReference type="OrthoDB" id="341300at2759"/>